<gene>
    <name evidence="2" type="ORF">DO97_15235</name>
</gene>
<evidence type="ECO:0000256" key="1">
    <source>
        <dbReference type="SAM" id="MobiDB-lite"/>
    </source>
</evidence>
<accession>A0A098TMU7</accession>
<proteinExistence type="predicted"/>
<feature type="compositionally biased region" description="Polar residues" evidence="1">
    <location>
        <begin position="279"/>
        <end position="288"/>
    </location>
</feature>
<dbReference type="Proteomes" id="UP000030170">
    <property type="component" value="Unassembled WGS sequence"/>
</dbReference>
<dbReference type="EMBL" id="JJML01000005">
    <property type="protein sequence ID" value="KGF73655.1"/>
    <property type="molecule type" value="Genomic_DNA"/>
</dbReference>
<feature type="region of interest" description="Disordered" evidence="1">
    <location>
        <begin position="32"/>
        <end position="61"/>
    </location>
</feature>
<comment type="caution">
    <text evidence="2">The sequence shown here is derived from an EMBL/GenBank/DDBJ whole genome shotgun (WGS) entry which is preliminary data.</text>
</comment>
<sequence>MLAPARSQTSQTTCAGTALENQADFSYQEGNLTLDQSGKTPQAARNQGASSQQEIKGTTARSVNNTRSRAARILNVARGGVRDGRGRVVLGAVLGSLRADLIQQGVNKVEATRMVRAIAKVLVRLRLKATLQQASEAIDKTLTQSRQGGVLDKFQGSKRERIATLLIFKLAKATLRAANLTEAEADTASRSAYAAVVTAPDQATVAETATAVLAAMTQAVPGKAEIIDQTWESLGEELNSLRRSQTQTALYQGQILYYRFILKNADDTPSKLLVPMGSGVSSNPQGANSATPTAPSTSPATSAMREVEIPAGGKN</sequence>
<name>A0A098TMU7_9CYAN</name>
<organism evidence="2 3">
    <name type="scientific">Neosynechococcus sphagnicola sy1</name>
    <dbReference type="NCBI Taxonomy" id="1497020"/>
    <lineage>
        <taxon>Bacteria</taxon>
        <taxon>Bacillati</taxon>
        <taxon>Cyanobacteriota</taxon>
        <taxon>Cyanophyceae</taxon>
        <taxon>Neosynechococcales</taxon>
        <taxon>Neosynechococcaceae</taxon>
        <taxon>Neosynechococcus</taxon>
    </lineage>
</organism>
<feature type="compositionally biased region" description="Low complexity" evidence="1">
    <location>
        <begin position="289"/>
        <end position="303"/>
    </location>
</feature>
<evidence type="ECO:0000313" key="3">
    <source>
        <dbReference type="Proteomes" id="UP000030170"/>
    </source>
</evidence>
<feature type="region of interest" description="Disordered" evidence="1">
    <location>
        <begin position="275"/>
        <end position="315"/>
    </location>
</feature>
<dbReference type="AlphaFoldDB" id="A0A098TMU7"/>
<evidence type="ECO:0000313" key="2">
    <source>
        <dbReference type="EMBL" id="KGF73655.1"/>
    </source>
</evidence>
<protein>
    <submittedName>
        <fullName evidence="2">Uncharacterized protein</fullName>
    </submittedName>
</protein>
<reference evidence="2 3" key="1">
    <citation type="journal article" date="2014" name="Mol. Ecol.">
        <title>Evolution of Synechococcus.</title>
        <authorList>
            <person name="Dvorak P."/>
            <person name="Casamatta D."/>
            <person name="Hasler P."/>
            <person name="Poulickova A."/>
            <person name="Ondrej V."/>
            <person name="Sanges R."/>
        </authorList>
    </citation>
    <scope>NUCLEOTIDE SEQUENCE [LARGE SCALE GENOMIC DNA]</scope>
    <source>
        <strain evidence="2 3">CAUP A 1101</strain>
    </source>
</reference>
<dbReference type="RefSeq" id="WP_036531065.1">
    <property type="nucleotide sequence ID" value="NZ_JJML01000005.1"/>
</dbReference>
<keyword evidence="3" id="KW-1185">Reference proteome</keyword>
<dbReference type="STRING" id="1497020.DO97_15235"/>